<organism evidence="5 6">
    <name type="scientific">Halomonas llamarensis</name>
    <dbReference type="NCBI Taxonomy" id="2945104"/>
    <lineage>
        <taxon>Bacteria</taxon>
        <taxon>Pseudomonadati</taxon>
        <taxon>Pseudomonadota</taxon>
        <taxon>Gammaproteobacteria</taxon>
        <taxon>Oceanospirillales</taxon>
        <taxon>Halomonadaceae</taxon>
        <taxon>Halomonas</taxon>
    </lineage>
</organism>
<gene>
    <name evidence="5" type="ORF">M8006_11770</name>
</gene>
<keyword evidence="2" id="KW-0238">DNA-binding</keyword>
<feature type="domain" description="HTH araC/xylS-type" evidence="4">
    <location>
        <begin position="194"/>
        <end position="245"/>
    </location>
</feature>
<dbReference type="EMBL" id="JAMJPJ010000019">
    <property type="protein sequence ID" value="MCL7930644.1"/>
    <property type="molecule type" value="Genomic_DNA"/>
</dbReference>
<keyword evidence="3" id="KW-0804">Transcription</keyword>
<name>A0ABT0SS28_9GAMM</name>
<comment type="caution">
    <text evidence="5">The sequence shown here is derived from an EMBL/GenBank/DDBJ whole genome shotgun (WGS) entry which is preliminary data.</text>
</comment>
<dbReference type="RefSeq" id="WP_250082406.1">
    <property type="nucleotide sequence ID" value="NZ_JAMJPJ010000019.1"/>
</dbReference>
<dbReference type="SUPFAM" id="SSF46689">
    <property type="entry name" value="Homeodomain-like"/>
    <property type="match status" value="1"/>
</dbReference>
<proteinExistence type="predicted"/>
<dbReference type="InterPro" id="IPR009057">
    <property type="entry name" value="Homeodomain-like_sf"/>
</dbReference>
<dbReference type="PROSITE" id="PS01124">
    <property type="entry name" value="HTH_ARAC_FAMILY_2"/>
    <property type="match status" value="1"/>
</dbReference>
<evidence type="ECO:0000256" key="2">
    <source>
        <dbReference type="ARBA" id="ARBA00023125"/>
    </source>
</evidence>
<dbReference type="InterPro" id="IPR037923">
    <property type="entry name" value="HTH-like"/>
</dbReference>
<keyword evidence="1" id="KW-0805">Transcription regulation</keyword>
<dbReference type="SUPFAM" id="SSF51215">
    <property type="entry name" value="Regulatory protein AraC"/>
    <property type="match status" value="1"/>
</dbReference>
<evidence type="ECO:0000313" key="5">
    <source>
        <dbReference type="EMBL" id="MCL7930644.1"/>
    </source>
</evidence>
<protein>
    <submittedName>
        <fullName evidence="5">Cupin domain-containing protein</fullName>
    </submittedName>
</protein>
<reference evidence="5" key="1">
    <citation type="submission" date="2022-05" db="EMBL/GenBank/DDBJ databases">
        <title>Halomonas geminus sp. nov. and Halomonas llamarensis sp. nov. isolated from high-altitude salars of the Atacama Desert.</title>
        <authorList>
            <person name="Hintersatz C."/>
            <person name="Rojas L.A."/>
            <person name="Wei T.-S."/>
            <person name="Kutschke S."/>
            <person name="Lehmann F."/>
            <person name="Jain R."/>
            <person name="Pollmann K."/>
        </authorList>
    </citation>
    <scope>NUCLEOTIDE SEQUENCE</scope>
    <source>
        <strain evidence="5">ATCHA</strain>
    </source>
</reference>
<evidence type="ECO:0000259" key="4">
    <source>
        <dbReference type="PROSITE" id="PS01124"/>
    </source>
</evidence>
<dbReference type="Gene3D" id="1.10.10.60">
    <property type="entry name" value="Homeodomain-like"/>
    <property type="match status" value="1"/>
</dbReference>
<sequence length="253" mass="28267">MLENTLKDMLINVTSFAVCDIRRGWPLQTPSLGTVSLHYILRGKGSMIDQNHHRTLLNTGSLVICPPDYSLTIDEVAGEPFGINHCTPAHSPHGIRSHTDTTLPGVLILCGLLEVDSLTGGSPFDRLHTPLYFENSNADIQHLFHQLFQELALSTLGATAMLEALMKQCFILLLRELHANAPEHPWLLTLEAPELHNAIEAMTQSRNQRLNIDQLAERCGYLRRSQFSTAFKTNFGDDPDTYRKKLSFTGHGN</sequence>
<keyword evidence="6" id="KW-1185">Reference proteome</keyword>
<evidence type="ECO:0000256" key="3">
    <source>
        <dbReference type="ARBA" id="ARBA00023163"/>
    </source>
</evidence>
<accession>A0ABT0SS28</accession>
<dbReference type="Proteomes" id="UP001165308">
    <property type="component" value="Unassembled WGS sequence"/>
</dbReference>
<evidence type="ECO:0000313" key="6">
    <source>
        <dbReference type="Proteomes" id="UP001165308"/>
    </source>
</evidence>
<dbReference type="InterPro" id="IPR032783">
    <property type="entry name" value="AraC_lig"/>
</dbReference>
<evidence type="ECO:0000256" key="1">
    <source>
        <dbReference type="ARBA" id="ARBA00023015"/>
    </source>
</evidence>
<dbReference type="InterPro" id="IPR018060">
    <property type="entry name" value="HTH_AraC"/>
</dbReference>
<dbReference type="Pfam" id="PF12852">
    <property type="entry name" value="Cupin_6"/>
    <property type="match status" value="1"/>
</dbReference>